<dbReference type="STRING" id="52694.ACWI_14220"/>
<evidence type="ECO:0000313" key="2">
    <source>
        <dbReference type="Proteomes" id="UP000176244"/>
    </source>
</evidence>
<organism evidence="1 2">
    <name type="scientific">Acetobacterium wieringae</name>
    <dbReference type="NCBI Taxonomy" id="52694"/>
    <lineage>
        <taxon>Bacteria</taxon>
        <taxon>Bacillati</taxon>
        <taxon>Bacillota</taxon>
        <taxon>Clostridia</taxon>
        <taxon>Eubacteriales</taxon>
        <taxon>Eubacteriaceae</taxon>
        <taxon>Acetobacterium</taxon>
    </lineage>
</organism>
<dbReference type="InterPro" id="IPR011322">
    <property type="entry name" value="N-reg_PII-like_a/b"/>
</dbReference>
<protein>
    <submittedName>
        <fullName evidence="1">Nitrogen regulatory protein P-II</fullName>
    </submittedName>
</protein>
<sequence length="228" mass="24917">MSTHENLITKKNYEILAVIVNFGVGSKILQLGKKCGISGGTIFLGKGTQHCLVNDFLDICDERVEVVLMIAQTGKIETAAEEISRKFKFAKAHHGIAFTAELNNFLGVRNCSYDKIHEDKGVNKTMYEAIFVIVDRGNAETVVSAAEAAGANGGTIINARGSGVHEYAKLFAMDIEPEKEVVMMILETEKTETVVNAIQDATEMDKPGNGIIFTIGINRTYGLYQNNH</sequence>
<dbReference type="EMBL" id="LKEU01000027">
    <property type="protein sequence ID" value="OFV70836.1"/>
    <property type="molecule type" value="Genomic_DNA"/>
</dbReference>
<dbReference type="GO" id="GO:0030234">
    <property type="term" value="F:enzyme regulator activity"/>
    <property type="evidence" value="ECO:0007669"/>
    <property type="project" value="InterPro"/>
</dbReference>
<name>A0A1F2PJE2_9FIRM</name>
<dbReference type="Proteomes" id="UP000176244">
    <property type="component" value="Unassembled WGS sequence"/>
</dbReference>
<dbReference type="RefSeq" id="WP_070370747.1">
    <property type="nucleotide sequence ID" value="NZ_LKEU01000027.1"/>
</dbReference>
<dbReference type="Pfam" id="PF00543">
    <property type="entry name" value="P-II"/>
    <property type="match status" value="1"/>
</dbReference>
<evidence type="ECO:0000313" key="1">
    <source>
        <dbReference type="EMBL" id="OFV70836.1"/>
    </source>
</evidence>
<dbReference type="SMART" id="SM00938">
    <property type="entry name" value="P-II"/>
    <property type="match status" value="1"/>
</dbReference>
<dbReference type="PROSITE" id="PS51343">
    <property type="entry name" value="PII_GLNB_DOM"/>
    <property type="match status" value="1"/>
</dbReference>
<dbReference type="InterPro" id="IPR015867">
    <property type="entry name" value="N-reg_PII/ATP_PRibTrfase_C"/>
</dbReference>
<dbReference type="Gene3D" id="3.30.70.120">
    <property type="match status" value="2"/>
</dbReference>
<dbReference type="OrthoDB" id="9803021at2"/>
<dbReference type="SUPFAM" id="SSF54913">
    <property type="entry name" value="GlnB-like"/>
    <property type="match status" value="2"/>
</dbReference>
<accession>A0A1F2PJE2</accession>
<reference evidence="1 2" key="1">
    <citation type="submission" date="2015-09" db="EMBL/GenBank/DDBJ databases">
        <title>Genome sequence of Acetobacterium wieringae DSM 1911.</title>
        <authorList>
            <person name="Poehlein A."/>
            <person name="Bengelsdorf F.R."/>
            <person name="Schiel-Bengelsdorf B."/>
            <person name="Duerre P."/>
            <person name="Daniel R."/>
        </authorList>
    </citation>
    <scope>NUCLEOTIDE SEQUENCE [LARGE SCALE GENOMIC DNA]</scope>
    <source>
        <strain evidence="1 2">DSM 1911</strain>
    </source>
</reference>
<proteinExistence type="predicted"/>
<comment type="caution">
    <text evidence="1">The sequence shown here is derived from an EMBL/GenBank/DDBJ whole genome shotgun (WGS) entry which is preliminary data.</text>
</comment>
<gene>
    <name evidence="1" type="ORF">ACWI_14220</name>
</gene>
<dbReference type="InterPro" id="IPR002187">
    <property type="entry name" value="N-reg_PII"/>
</dbReference>
<dbReference type="GO" id="GO:0006808">
    <property type="term" value="P:regulation of nitrogen utilization"/>
    <property type="evidence" value="ECO:0007669"/>
    <property type="project" value="InterPro"/>
</dbReference>
<dbReference type="AlphaFoldDB" id="A0A1F2PJE2"/>